<keyword evidence="3" id="KW-1185">Reference proteome</keyword>
<feature type="domain" description="PLC-beta PH" evidence="1">
    <location>
        <begin position="27"/>
        <end position="95"/>
    </location>
</feature>
<dbReference type="Gene3D" id="2.30.29.240">
    <property type="match status" value="1"/>
</dbReference>
<dbReference type="EMBL" id="VTPC01090880">
    <property type="protein sequence ID" value="KAF2880994.1"/>
    <property type="molecule type" value="Genomic_DNA"/>
</dbReference>
<dbReference type="OrthoDB" id="269822at2759"/>
<dbReference type="Proteomes" id="UP000801492">
    <property type="component" value="Unassembled WGS sequence"/>
</dbReference>
<dbReference type="SUPFAM" id="SSF50729">
    <property type="entry name" value="PH domain-like"/>
    <property type="match status" value="1"/>
</dbReference>
<protein>
    <recommendedName>
        <fullName evidence="1">PLC-beta PH domain-containing protein</fullName>
    </recommendedName>
</protein>
<evidence type="ECO:0000313" key="3">
    <source>
        <dbReference type="Proteomes" id="UP000801492"/>
    </source>
</evidence>
<dbReference type="AlphaFoldDB" id="A0A8K0G0A1"/>
<evidence type="ECO:0000259" key="1">
    <source>
        <dbReference type="Pfam" id="PF17787"/>
    </source>
</evidence>
<reference evidence="2" key="1">
    <citation type="submission" date="2019-08" db="EMBL/GenBank/DDBJ databases">
        <title>The genome of the North American firefly Photinus pyralis.</title>
        <authorList>
            <consortium name="Photinus pyralis genome working group"/>
            <person name="Fallon T.R."/>
            <person name="Sander Lower S.E."/>
            <person name="Weng J.-K."/>
        </authorList>
    </citation>
    <scope>NUCLEOTIDE SEQUENCE</scope>
    <source>
        <strain evidence="2">TRF0915ILg1</strain>
        <tissue evidence="2">Whole body</tissue>
    </source>
</reference>
<accession>A0A8K0G0A1</accession>
<evidence type="ECO:0000313" key="2">
    <source>
        <dbReference type="EMBL" id="KAF2880994.1"/>
    </source>
</evidence>
<dbReference type="CDD" id="cd13361">
    <property type="entry name" value="PH_PLC_beta"/>
    <property type="match status" value="1"/>
</dbReference>
<organism evidence="2 3">
    <name type="scientific">Ignelater luminosus</name>
    <name type="common">Cucubano</name>
    <name type="synonym">Pyrophorus luminosus</name>
    <dbReference type="NCBI Taxonomy" id="2038154"/>
    <lineage>
        <taxon>Eukaryota</taxon>
        <taxon>Metazoa</taxon>
        <taxon>Ecdysozoa</taxon>
        <taxon>Arthropoda</taxon>
        <taxon>Hexapoda</taxon>
        <taxon>Insecta</taxon>
        <taxon>Pterygota</taxon>
        <taxon>Neoptera</taxon>
        <taxon>Endopterygota</taxon>
        <taxon>Coleoptera</taxon>
        <taxon>Polyphaga</taxon>
        <taxon>Elateriformia</taxon>
        <taxon>Elateroidea</taxon>
        <taxon>Elateridae</taxon>
        <taxon>Agrypninae</taxon>
        <taxon>Pyrophorini</taxon>
        <taxon>Ignelater</taxon>
    </lineage>
</organism>
<comment type="caution">
    <text evidence="2">The sequence shown here is derived from an EMBL/GenBank/DDBJ whole genome shotgun (WGS) entry which is preliminary data.</text>
</comment>
<name>A0A8K0G0A1_IGNLU</name>
<sequence>MAAPGGRGGSASSGGPIANAVSLKPIEVPQALQNGEKFIKWDEDSGVGTPVTLRVDQNGFYLHWVDQMNEMDLLDIATIRDTRTGRYAKIPKVGKYYIISSNFT</sequence>
<dbReference type="InterPro" id="IPR037862">
    <property type="entry name" value="PLC-beta_PH"/>
</dbReference>
<dbReference type="Pfam" id="PF17787">
    <property type="entry name" value="PH_14"/>
    <property type="match status" value="1"/>
</dbReference>
<gene>
    <name evidence="2" type="ORF">ILUMI_25210</name>
</gene>
<proteinExistence type="predicted"/>